<gene>
    <name evidence="1" type="ORF">F2Q68_00025205</name>
</gene>
<comment type="caution">
    <text evidence="1">The sequence shown here is derived from an EMBL/GenBank/DDBJ whole genome shotgun (WGS) entry which is preliminary data.</text>
</comment>
<dbReference type="EMBL" id="QGKW02001911">
    <property type="protein sequence ID" value="KAF2566167.1"/>
    <property type="molecule type" value="Genomic_DNA"/>
</dbReference>
<evidence type="ECO:0000313" key="2">
    <source>
        <dbReference type="Proteomes" id="UP000712281"/>
    </source>
</evidence>
<accession>A0A8S9IA03</accession>
<reference evidence="1" key="1">
    <citation type="submission" date="2019-12" db="EMBL/GenBank/DDBJ databases">
        <title>Genome sequencing and annotation of Brassica cretica.</title>
        <authorList>
            <person name="Studholme D.J."/>
            <person name="Sarris P.F."/>
        </authorList>
    </citation>
    <scope>NUCLEOTIDE SEQUENCE</scope>
    <source>
        <strain evidence="1">PFS-001/15</strain>
        <tissue evidence="1">Leaf</tissue>
    </source>
</reference>
<name>A0A8S9IA03_BRACR</name>
<protein>
    <submittedName>
        <fullName evidence="1">Uncharacterized protein</fullName>
    </submittedName>
</protein>
<dbReference type="Proteomes" id="UP000712281">
    <property type="component" value="Unassembled WGS sequence"/>
</dbReference>
<evidence type="ECO:0000313" key="1">
    <source>
        <dbReference type="EMBL" id="KAF2566167.1"/>
    </source>
</evidence>
<sequence>MVEYLFGGRVASDRIDLEVSKYEVVEEFINVVANCLAWYVAREARGVSAKMITTCGVTHRSTRWNGQVRGVAIYTTRPCGQTCGGRGVTLHVSRPCIQTGRGRGVTFHHLEKVLFKCREISSSVDQFKISLDVGLLEKVEEGFRSQKSGLGSRPRSTKNNLVPSGFKETPYSLDREDPDERGHVLWLSITQRCNVAVTRRTVDCRAVTRRTVGRGRLKVPSSGLCGREIGYCREPLALDCLGWDSEGLYLLVGDCNSLSNARLLTPHSLLFSGDQ</sequence>
<organism evidence="1 2">
    <name type="scientific">Brassica cretica</name>
    <name type="common">Mustard</name>
    <dbReference type="NCBI Taxonomy" id="69181"/>
    <lineage>
        <taxon>Eukaryota</taxon>
        <taxon>Viridiplantae</taxon>
        <taxon>Streptophyta</taxon>
        <taxon>Embryophyta</taxon>
        <taxon>Tracheophyta</taxon>
        <taxon>Spermatophyta</taxon>
        <taxon>Magnoliopsida</taxon>
        <taxon>eudicotyledons</taxon>
        <taxon>Gunneridae</taxon>
        <taxon>Pentapetalae</taxon>
        <taxon>rosids</taxon>
        <taxon>malvids</taxon>
        <taxon>Brassicales</taxon>
        <taxon>Brassicaceae</taxon>
        <taxon>Brassiceae</taxon>
        <taxon>Brassica</taxon>
    </lineage>
</organism>
<proteinExistence type="predicted"/>
<dbReference type="AlphaFoldDB" id="A0A8S9IA03"/>